<dbReference type="EMBL" id="JACGWK010001631">
    <property type="protein sequence ID" value="KAL0284789.1"/>
    <property type="molecule type" value="Genomic_DNA"/>
</dbReference>
<protein>
    <submittedName>
        <fullName evidence="2">Uncharacterized protein</fullName>
    </submittedName>
</protein>
<dbReference type="PANTHER" id="PTHR36811">
    <property type="entry name" value="OS08G0444440 PROTEIN"/>
    <property type="match status" value="1"/>
</dbReference>
<feature type="compositionally biased region" description="Basic and acidic residues" evidence="1">
    <location>
        <begin position="230"/>
        <end position="240"/>
    </location>
</feature>
<sequence>MLDPPLVFPTAHVAPSAASHVPTTSPPTAQTYLDSCLCRCCCRCSSHFPASVCSIHRSFVQPMGRPKAVSDALHTKNKPMLKRRSRRKQLTTAFRKVFKYMKSDTYMFAPVIYPQPCHTSSSVSSAGEVVSFEPNKLGKEKELVKDVEEYLRCDCYMYSPLFLDSAPCILVEERRRQDQDSMNSLKETDDSYNSPVRRIAVRHIMLQKENVKHVVKRNCVPSSSPGKVPSQKESRKITVE</sequence>
<feature type="region of interest" description="Disordered" evidence="1">
    <location>
        <begin position="218"/>
        <end position="240"/>
    </location>
</feature>
<dbReference type="AlphaFoldDB" id="A0AAW2IQS0"/>
<reference evidence="2" key="1">
    <citation type="submission" date="2020-06" db="EMBL/GenBank/DDBJ databases">
        <authorList>
            <person name="Li T."/>
            <person name="Hu X."/>
            <person name="Zhang T."/>
            <person name="Song X."/>
            <person name="Zhang H."/>
            <person name="Dai N."/>
            <person name="Sheng W."/>
            <person name="Hou X."/>
            <person name="Wei L."/>
        </authorList>
    </citation>
    <scope>NUCLEOTIDE SEQUENCE</scope>
    <source>
        <strain evidence="2">G01</strain>
        <tissue evidence="2">Leaf</tissue>
    </source>
</reference>
<accession>A0AAW2IQS0</accession>
<organism evidence="2">
    <name type="scientific">Sesamum angustifolium</name>
    <dbReference type="NCBI Taxonomy" id="2727405"/>
    <lineage>
        <taxon>Eukaryota</taxon>
        <taxon>Viridiplantae</taxon>
        <taxon>Streptophyta</taxon>
        <taxon>Embryophyta</taxon>
        <taxon>Tracheophyta</taxon>
        <taxon>Spermatophyta</taxon>
        <taxon>Magnoliopsida</taxon>
        <taxon>eudicotyledons</taxon>
        <taxon>Gunneridae</taxon>
        <taxon>Pentapetalae</taxon>
        <taxon>asterids</taxon>
        <taxon>lamiids</taxon>
        <taxon>Lamiales</taxon>
        <taxon>Pedaliaceae</taxon>
        <taxon>Sesamum</taxon>
    </lineage>
</organism>
<reference evidence="2" key="2">
    <citation type="journal article" date="2024" name="Plant">
        <title>Genomic evolution and insights into agronomic trait innovations of Sesamum species.</title>
        <authorList>
            <person name="Miao H."/>
            <person name="Wang L."/>
            <person name="Qu L."/>
            <person name="Liu H."/>
            <person name="Sun Y."/>
            <person name="Le M."/>
            <person name="Wang Q."/>
            <person name="Wei S."/>
            <person name="Zheng Y."/>
            <person name="Lin W."/>
            <person name="Duan Y."/>
            <person name="Cao H."/>
            <person name="Xiong S."/>
            <person name="Wang X."/>
            <person name="Wei L."/>
            <person name="Li C."/>
            <person name="Ma Q."/>
            <person name="Ju M."/>
            <person name="Zhao R."/>
            <person name="Li G."/>
            <person name="Mu C."/>
            <person name="Tian Q."/>
            <person name="Mei H."/>
            <person name="Zhang T."/>
            <person name="Gao T."/>
            <person name="Zhang H."/>
        </authorList>
    </citation>
    <scope>NUCLEOTIDE SEQUENCE</scope>
    <source>
        <strain evidence="2">G01</strain>
    </source>
</reference>
<gene>
    <name evidence="2" type="ORF">Sangu_2809700</name>
</gene>
<name>A0AAW2IQS0_9LAMI</name>
<proteinExistence type="predicted"/>
<dbReference type="PANTHER" id="PTHR36811:SF2">
    <property type="entry name" value="OS08G0444440 PROTEIN"/>
    <property type="match status" value="1"/>
</dbReference>
<evidence type="ECO:0000313" key="2">
    <source>
        <dbReference type="EMBL" id="KAL0284789.1"/>
    </source>
</evidence>
<evidence type="ECO:0000256" key="1">
    <source>
        <dbReference type="SAM" id="MobiDB-lite"/>
    </source>
</evidence>
<comment type="caution">
    <text evidence="2">The sequence shown here is derived from an EMBL/GenBank/DDBJ whole genome shotgun (WGS) entry which is preliminary data.</text>
</comment>